<sequence length="186" mass="20025">MNDMPFAAVLHAGGGEGDALLLELARTLKRQGWRVRGLVSVRGKDPGGRLPMQIADLRDGRIFDISQALGPGSHACSLDPGGLAQASTVLREALSERPDLVLTNRFGVQEASGRGFAQEMLALMSEGIPLLTLVSPQYQADWQRFTGHPDCLLPLRESALLAWAYSLPGQTPTRLPTATDGRIREG</sequence>
<dbReference type="Pfam" id="PF10649">
    <property type="entry name" value="DUF2478"/>
    <property type="match status" value="1"/>
</dbReference>
<gene>
    <name evidence="1" type="ORF">CXK94_15365</name>
</gene>
<dbReference type="InterPro" id="IPR018912">
    <property type="entry name" value="DUF2478"/>
</dbReference>
<reference evidence="1 2" key="1">
    <citation type="submission" date="2018-01" db="EMBL/GenBank/DDBJ databases">
        <title>Denitrification phenotypes of diverse strains of Pseudomonas stutzeri.</title>
        <authorList>
            <person name="Milligan D.A."/>
            <person name="Bergaust L."/>
            <person name="Bakken L.R."/>
            <person name="Frostegard A."/>
        </authorList>
    </citation>
    <scope>NUCLEOTIDE SEQUENCE [LARGE SCALE GENOMIC DNA]</scope>
    <source>
        <strain evidence="1 2">24a75</strain>
    </source>
</reference>
<dbReference type="RefSeq" id="WP_037044494.1">
    <property type="nucleotide sequence ID" value="NZ_JAMOHU010000079.1"/>
</dbReference>
<dbReference type="Proteomes" id="UP000236023">
    <property type="component" value="Unassembled WGS sequence"/>
</dbReference>
<proteinExistence type="predicted"/>
<evidence type="ECO:0000313" key="2">
    <source>
        <dbReference type="Proteomes" id="UP000236023"/>
    </source>
</evidence>
<dbReference type="AlphaFoldDB" id="A0A2N8T2B9"/>
<organism evidence="1 2">
    <name type="scientific">Stutzerimonas stutzeri</name>
    <name type="common">Pseudomonas stutzeri</name>
    <dbReference type="NCBI Taxonomy" id="316"/>
    <lineage>
        <taxon>Bacteria</taxon>
        <taxon>Pseudomonadati</taxon>
        <taxon>Pseudomonadota</taxon>
        <taxon>Gammaproteobacteria</taxon>
        <taxon>Pseudomonadales</taxon>
        <taxon>Pseudomonadaceae</taxon>
        <taxon>Stutzerimonas</taxon>
    </lineage>
</organism>
<protein>
    <submittedName>
        <fullName evidence="1">DUF2478 domain-containing protein</fullName>
    </submittedName>
</protein>
<evidence type="ECO:0000313" key="1">
    <source>
        <dbReference type="EMBL" id="PNG08880.1"/>
    </source>
</evidence>
<name>A0A2N8T2B9_STUST</name>
<dbReference type="EMBL" id="POUT01000008">
    <property type="protein sequence ID" value="PNG08880.1"/>
    <property type="molecule type" value="Genomic_DNA"/>
</dbReference>
<accession>A0A2N8T2B9</accession>
<comment type="caution">
    <text evidence="1">The sequence shown here is derived from an EMBL/GenBank/DDBJ whole genome shotgun (WGS) entry which is preliminary data.</text>
</comment>